<evidence type="ECO:0000313" key="3">
    <source>
        <dbReference type="Proteomes" id="UP001296967"/>
    </source>
</evidence>
<dbReference type="CDD" id="cd02227">
    <property type="entry name" value="cupin_TM1112-like"/>
    <property type="match status" value="1"/>
</dbReference>
<comment type="caution">
    <text evidence="2">The sequence shown here is derived from an EMBL/GenBank/DDBJ whole genome shotgun (WGS) entry which is preliminary data.</text>
</comment>
<dbReference type="Proteomes" id="UP001296967">
    <property type="component" value="Unassembled WGS sequence"/>
</dbReference>
<dbReference type="InterPro" id="IPR008579">
    <property type="entry name" value="UGlyAH_Cupin_dom"/>
</dbReference>
<dbReference type="PANTHER" id="PTHR33271:SF22">
    <property type="entry name" value="OS04G0445200 PROTEIN"/>
    <property type="match status" value="1"/>
</dbReference>
<dbReference type="SUPFAM" id="SSF51182">
    <property type="entry name" value="RmlC-like cupins"/>
    <property type="match status" value="1"/>
</dbReference>
<dbReference type="InterPro" id="IPR014710">
    <property type="entry name" value="RmlC-like_jellyroll"/>
</dbReference>
<gene>
    <name evidence="2" type="ORF">CCR82_12985</name>
</gene>
<dbReference type="InterPro" id="IPR011051">
    <property type="entry name" value="RmlC_Cupin_sf"/>
</dbReference>
<protein>
    <submittedName>
        <fullName evidence="2">Cupin</fullName>
    </submittedName>
</protein>
<dbReference type="RefSeq" id="WP_201246246.1">
    <property type="nucleotide sequence ID" value="NZ_NHSF01000064.1"/>
</dbReference>
<dbReference type="Gene3D" id="2.60.120.10">
    <property type="entry name" value="Jelly Rolls"/>
    <property type="match status" value="1"/>
</dbReference>
<sequence length="95" mass="11050">MSDESILCEHNPPPAKLEVLGVEDWPIWKKEPSRFEWTYHQQETCYVVRGTFSVTPEGGEPEHFKRGDLITFPVGMRCTWEITAAVEKHYRLDDA</sequence>
<dbReference type="EMBL" id="NHSF01000064">
    <property type="protein sequence ID" value="MBK5931407.1"/>
    <property type="molecule type" value="Genomic_DNA"/>
</dbReference>
<organism evidence="2 3">
    <name type="scientific">Halochromatium salexigens</name>
    <name type="common">Chromatium salexigens</name>
    <dbReference type="NCBI Taxonomy" id="49447"/>
    <lineage>
        <taxon>Bacteria</taxon>
        <taxon>Pseudomonadati</taxon>
        <taxon>Pseudomonadota</taxon>
        <taxon>Gammaproteobacteria</taxon>
        <taxon>Chromatiales</taxon>
        <taxon>Chromatiaceae</taxon>
        <taxon>Halochromatium</taxon>
    </lineage>
</organism>
<keyword evidence="3" id="KW-1185">Reference proteome</keyword>
<accession>A0AAJ0UH67</accession>
<evidence type="ECO:0000259" key="1">
    <source>
        <dbReference type="Pfam" id="PF05899"/>
    </source>
</evidence>
<proteinExistence type="predicted"/>
<reference evidence="2" key="2">
    <citation type="journal article" date="2020" name="Microorganisms">
        <title>Osmotic Adaptation and Compatible Solute Biosynthesis of Phototrophic Bacteria as Revealed from Genome Analyses.</title>
        <authorList>
            <person name="Imhoff J.F."/>
            <person name="Rahn T."/>
            <person name="Kunzel S."/>
            <person name="Keller A."/>
            <person name="Neulinger S.C."/>
        </authorList>
    </citation>
    <scope>NUCLEOTIDE SEQUENCE</scope>
    <source>
        <strain evidence="2">DSM 4395</strain>
    </source>
</reference>
<evidence type="ECO:0000313" key="2">
    <source>
        <dbReference type="EMBL" id="MBK5931407.1"/>
    </source>
</evidence>
<dbReference type="Pfam" id="PF05899">
    <property type="entry name" value="Cupin_3"/>
    <property type="match status" value="1"/>
</dbReference>
<dbReference type="AlphaFoldDB" id="A0AAJ0UH67"/>
<dbReference type="PANTHER" id="PTHR33271">
    <property type="entry name" value="OS04G0445200 PROTEIN"/>
    <property type="match status" value="1"/>
</dbReference>
<feature type="domain" description="(S)-ureidoglycine aminohydrolase cupin" evidence="1">
    <location>
        <begin position="19"/>
        <end position="90"/>
    </location>
</feature>
<name>A0AAJ0UH67_HALSE</name>
<reference evidence="2" key="1">
    <citation type="submission" date="2017-05" db="EMBL/GenBank/DDBJ databases">
        <authorList>
            <person name="Imhoff J.F."/>
            <person name="Rahn T."/>
            <person name="Kuenzel S."/>
            <person name="Neulinger S.C."/>
        </authorList>
    </citation>
    <scope>NUCLEOTIDE SEQUENCE</scope>
    <source>
        <strain evidence="2">DSM 4395</strain>
    </source>
</reference>